<dbReference type="SMART" id="SM00354">
    <property type="entry name" value="HTH_LACI"/>
    <property type="match status" value="1"/>
</dbReference>
<dbReference type="SUPFAM" id="SSF47413">
    <property type="entry name" value="lambda repressor-like DNA-binding domains"/>
    <property type="match status" value="1"/>
</dbReference>
<proteinExistence type="predicted"/>
<keyword evidence="7" id="KW-1185">Reference proteome</keyword>
<evidence type="ECO:0000259" key="5">
    <source>
        <dbReference type="PROSITE" id="PS50943"/>
    </source>
</evidence>
<name>A0ABW2FD33_9BACL</name>
<reference evidence="7" key="1">
    <citation type="journal article" date="2019" name="Int. J. Syst. Evol. Microbiol.">
        <title>The Global Catalogue of Microorganisms (GCM) 10K type strain sequencing project: providing services to taxonomists for standard genome sequencing and annotation.</title>
        <authorList>
            <consortium name="The Broad Institute Genomics Platform"/>
            <consortium name="The Broad Institute Genome Sequencing Center for Infectious Disease"/>
            <person name="Wu L."/>
            <person name="Ma J."/>
        </authorList>
    </citation>
    <scope>NUCLEOTIDE SEQUENCE [LARGE SCALE GENOMIC DNA]</scope>
    <source>
        <strain evidence="7">KCTC 12907</strain>
    </source>
</reference>
<dbReference type="PROSITE" id="PS00356">
    <property type="entry name" value="HTH_LACI_1"/>
    <property type="match status" value="1"/>
</dbReference>
<dbReference type="InterPro" id="IPR046335">
    <property type="entry name" value="LacI/GalR-like_sensor"/>
</dbReference>
<dbReference type="InterPro" id="IPR000843">
    <property type="entry name" value="HTH_LacI"/>
</dbReference>
<feature type="domain" description="HTH cro/C1-type" evidence="5">
    <location>
        <begin position="10"/>
        <end position="55"/>
    </location>
</feature>
<evidence type="ECO:0000256" key="1">
    <source>
        <dbReference type="ARBA" id="ARBA00023015"/>
    </source>
</evidence>
<dbReference type="EMBL" id="JBHTAI010000008">
    <property type="protein sequence ID" value="MFC7149743.1"/>
    <property type="molecule type" value="Genomic_DNA"/>
</dbReference>
<comment type="caution">
    <text evidence="6">The sequence shown here is derived from an EMBL/GenBank/DDBJ whole genome shotgun (WGS) entry which is preliminary data.</text>
</comment>
<evidence type="ECO:0000259" key="4">
    <source>
        <dbReference type="PROSITE" id="PS50932"/>
    </source>
</evidence>
<dbReference type="Proteomes" id="UP001596378">
    <property type="component" value="Unassembled WGS sequence"/>
</dbReference>
<keyword evidence="2 6" id="KW-0238">DNA-binding</keyword>
<dbReference type="InterPro" id="IPR028082">
    <property type="entry name" value="Peripla_BP_I"/>
</dbReference>
<feature type="domain" description="HTH lacI-type" evidence="4">
    <location>
        <begin position="11"/>
        <end position="65"/>
    </location>
</feature>
<dbReference type="CDD" id="cd06288">
    <property type="entry name" value="PBP1_sucrose_transcription_regulator"/>
    <property type="match status" value="1"/>
</dbReference>
<sequence>MKVARTVSEKVSIKEIAAKANVSIATVSYVLNGTRNVRPKTKERVLRVIEELNYQPNDIAKSLKSKKTNTIGVIAEDVTVFNVPEIIDGINDYADGHDLHIVLTNLRLHKRVGHHYADVEAYRKYAANAVSDLMSKQVEGIIYVGIHPRDVTGLIDTRDKPIVYTYCYTQNDLSIQYNDEQAAYDSVCYLRDKGHRRIAVITGLMDSIPSRLRFNGYYKAVMEHQLPFEPQLIKVGDWGLDSGLRATKELLELAEPPTAVLVMNDVMAAGTLRAAWEKGIRVPEELSIIGFDNREFSDYLKPRLTTMDLPLHEMGYSSMRSLMRMVNGEPIEPVPMPACVMLERESVAPPNGVQTS</sequence>
<dbReference type="Pfam" id="PF00356">
    <property type="entry name" value="LacI"/>
    <property type="match status" value="1"/>
</dbReference>
<dbReference type="CDD" id="cd01392">
    <property type="entry name" value="HTH_LacI"/>
    <property type="match status" value="1"/>
</dbReference>
<protein>
    <submittedName>
        <fullName evidence="6">LacI family DNA-binding transcriptional regulator</fullName>
    </submittedName>
</protein>
<accession>A0ABW2FD33</accession>
<keyword evidence="3" id="KW-0804">Transcription</keyword>
<dbReference type="InterPro" id="IPR010982">
    <property type="entry name" value="Lambda_DNA-bd_dom_sf"/>
</dbReference>
<dbReference type="SUPFAM" id="SSF53822">
    <property type="entry name" value="Periplasmic binding protein-like I"/>
    <property type="match status" value="1"/>
</dbReference>
<dbReference type="PROSITE" id="PS50943">
    <property type="entry name" value="HTH_CROC1"/>
    <property type="match status" value="1"/>
</dbReference>
<keyword evidence="1" id="KW-0805">Transcription regulation</keyword>
<organism evidence="6 7">
    <name type="scientific">Cohnella cellulosilytica</name>
    <dbReference type="NCBI Taxonomy" id="986710"/>
    <lineage>
        <taxon>Bacteria</taxon>
        <taxon>Bacillati</taxon>
        <taxon>Bacillota</taxon>
        <taxon>Bacilli</taxon>
        <taxon>Bacillales</taxon>
        <taxon>Paenibacillaceae</taxon>
        <taxon>Cohnella</taxon>
    </lineage>
</organism>
<dbReference type="PROSITE" id="PS50932">
    <property type="entry name" value="HTH_LACI_2"/>
    <property type="match status" value="1"/>
</dbReference>
<gene>
    <name evidence="6" type="ORF">ACFQMJ_14560</name>
</gene>
<evidence type="ECO:0000313" key="6">
    <source>
        <dbReference type="EMBL" id="MFC7149743.1"/>
    </source>
</evidence>
<dbReference type="InterPro" id="IPR001387">
    <property type="entry name" value="Cro/C1-type_HTH"/>
</dbReference>
<dbReference type="PANTHER" id="PTHR30146">
    <property type="entry name" value="LACI-RELATED TRANSCRIPTIONAL REPRESSOR"/>
    <property type="match status" value="1"/>
</dbReference>
<evidence type="ECO:0000256" key="2">
    <source>
        <dbReference type="ARBA" id="ARBA00023125"/>
    </source>
</evidence>
<dbReference type="PANTHER" id="PTHR30146:SF109">
    <property type="entry name" value="HTH-TYPE TRANSCRIPTIONAL REGULATOR GALS"/>
    <property type="match status" value="1"/>
</dbReference>
<dbReference type="Gene3D" id="3.40.50.2300">
    <property type="match status" value="2"/>
</dbReference>
<dbReference type="Pfam" id="PF13377">
    <property type="entry name" value="Peripla_BP_3"/>
    <property type="match status" value="1"/>
</dbReference>
<dbReference type="GO" id="GO:0003677">
    <property type="term" value="F:DNA binding"/>
    <property type="evidence" value="ECO:0007669"/>
    <property type="project" value="UniProtKB-KW"/>
</dbReference>
<dbReference type="RefSeq" id="WP_378107312.1">
    <property type="nucleotide sequence ID" value="NZ_JBHSUP010000026.1"/>
</dbReference>
<evidence type="ECO:0000256" key="3">
    <source>
        <dbReference type="ARBA" id="ARBA00023163"/>
    </source>
</evidence>
<evidence type="ECO:0000313" key="7">
    <source>
        <dbReference type="Proteomes" id="UP001596378"/>
    </source>
</evidence>
<dbReference type="Gene3D" id="1.10.260.40">
    <property type="entry name" value="lambda repressor-like DNA-binding domains"/>
    <property type="match status" value="1"/>
</dbReference>